<feature type="transmembrane region" description="Helical" evidence="9">
    <location>
        <begin position="110"/>
        <end position="131"/>
    </location>
</feature>
<dbReference type="InterPro" id="IPR058533">
    <property type="entry name" value="Cation_efflux_TM"/>
</dbReference>
<dbReference type="GO" id="GO:0005385">
    <property type="term" value="F:zinc ion transmembrane transporter activity"/>
    <property type="evidence" value="ECO:0007669"/>
    <property type="project" value="TreeGrafter"/>
</dbReference>
<evidence type="ECO:0000256" key="6">
    <source>
        <dbReference type="ARBA" id="ARBA00022989"/>
    </source>
</evidence>
<evidence type="ECO:0000256" key="9">
    <source>
        <dbReference type="SAM" id="Phobius"/>
    </source>
</evidence>
<dbReference type="STRING" id="930990.A0A067MY58"/>
<comment type="subcellular location">
    <subcellularLocation>
        <location evidence="1">Membrane</location>
        <topology evidence="1">Multi-pass membrane protein</topology>
    </subcellularLocation>
</comment>
<evidence type="ECO:0000256" key="3">
    <source>
        <dbReference type="ARBA" id="ARBA00022448"/>
    </source>
</evidence>
<feature type="domain" description="Cation efflux protein transmembrane" evidence="10">
    <location>
        <begin position="293"/>
        <end position="367"/>
    </location>
</feature>
<dbReference type="Pfam" id="PF16916">
    <property type="entry name" value="ZT_dimer"/>
    <property type="match status" value="1"/>
</dbReference>
<keyword evidence="6 9" id="KW-1133">Transmembrane helix</keyword>
<dbReference type="Pfam" id="PF01545">
    <property type="entry name" value="Cation_efflux"/>
    <property type="match status" value="2"/>
</dbReference>
<feature type="transmembrane region" description="Helical" evidence="9">
    <location>
        <begin position="9"/>
        <end position="30"/>
    </location>
</feature>
<dbReference type="OrthoDB" id="9944568at2759"/>
<reference evidence="13" key="1">
    <citation type="journal article" date="2014" name="Proc. Natl. Acad. Sci. U.S.A.">
        <title>Extensive sampling of basidiomycete genomes demonstrates inadequacy of the white-rot/brown-rot paradigm for wood decay fungi.</title>
        <authorList>
            <person name="Riley R."/>
            <person name="Salamov A.A."/>
            <person name="Brown D.W."/>
            <person name="Nagy L.G."/>
            <person name="Floudas D."/>
            <person name="Held B.W."/>
            <person name="Levasseur A."/>
            <person name="Lombard V."/>
            <person name="Morin E."/>
            <person name="Otillar R."/>
            <person name="Lindquist E.A."/>
            <person name="Sun H."/>
            <person name="LaButti K.M."/>
            <person name="Schmutz J."/>
            <person name="Jabbour D."/>
            <person name="Luo H."/>
            <person name="Baker S.E."/>
            <person name="Pisabarro A.G."/>
            <person name="Walton J.D."/>
            <person name="Blanchette R.A."/>
            <person name="Henrissat B."/>
            <person name="Martin F."/>
            <person name="Cullen D."/>
            <person name="Hibbett D.S."/>
            <person name="Grigoriev I.V."/>
        </authorList>
    </citation>
    <scope>NUCLEOTIDE SEQUENCE [LARGE SCALE GENOMIC DNA]</scope>
    <source>
        <strain evidence="13">FD-172 SS1</strain>
    </source>
</reference>
<comment type="similarity">
    <text evidence="2">Belongs to the cation diffusion facilitator (CDF) transporter (TC 2.A.4) family. SLC30A subfamily.</text>
</comment>
<protein>
    <recommendedName>
        <fullName evidence="14">Cation efflux protein</fullName>
    </recommendedName>
</protein>
<dbReference type="PANTHER" id="PTHR45820">
    <property type="entry name" value="FI23527P1"/>
    <property type="match status" value="1"/>
</dbReference>
<evidence type="ECO:0000313" key="13">
    <source>
        <dbReference type="Proteomes" id="UP000027195"/>
    </source>
</evidence>
<evidence type="ECO:0000256" key="2">
    <source>
        <dbReference type="ARBA" id="ARBA00008873"/>
    </source>
</evidence>
<feature type="transmembrane region" description="Helical" evidence="9">
    <location>
        <begin position="342"/>
        <end position="359"/>
    </location>
</feature>
<feature type="compositionally biased region" description="Polar residues" evidence="8">
    <location>
        <begin position="211"/>
        <end position="221"/>
    </location>
</feature>
<dbReference type="Proteomes" id="UP000027195">
    <property type="component" value="Unassembled WGS sequence"/>
</dbReference>
<dbReference type="GO" id="GO:0006882">
    <property type="term" value="P:intracellular zinc ion homeostasis"/>
    <property type="evidence" value="ECO:0007669"/>
    <property type="project" value="TreeGrafter"/>
</dbReference>
<dbReference type="InterPro" id="IPR002524">
    <property type="entry name" value="Cation_efflux"/>
</dbReference>
<evidence type="ECO:0000256" key="5">
    <source>
        <dbReference type="ARBA" id="ARBA00022833"/>
    </source>
</evidence>
<evidence type="ECO:0000259" key="11">
    <source>
        <dbReference type="Pfam" id="PF16916"/>
    </source>
</evidence>
<dbReference type="Gene3D" id="1.20.1510.10">
    <property type="entry name" value="Cation efflux protein transmembrane domain"/>
    <property type="match status" value="2"/>
</dbReference>
<evidence type="ECO:0000256" key="1">
    <source>
        <dbReference type="ARBA" id="ARBA00004141"/>
    </source>
</evidence>
<keyword evidence="3" id="KW-0813">Transport</keyword>
<evidence type="ECO:0000256" key="8">
    <source>
        <dbReference type="SAM" id="MobiDB-lite"/>
    </source>
</evidence>
<dbReference type="InterPro" id="IPR027469">
    <property type="entry name" value="Cation_efflux_TMD_sf"/>
</dbReference>
<feature type="region of interest" description="Disordered" evidence="8">
    <location>
        <begin position="208"/>
        <end position="299"/>
    </location>
</feature>
<dbReference type="FunCoup" id="A0A067MY58">
    <property type="interactions" value="127"/>
</dbReference>
<evidence type="ECO:0000313" key="12">
    <source>
        <dbReference type="EMBL" id="KDQ16802.1"/>
    </source>
</evidence>
<dbReference type="InParanoid" id="A0A067MY58"/>
<evidence type="ECO:0000259" key="10">
    <source>
        <dbReference type="Pfam" id="PF01545"/>
    </source>
</evidence>
<evidence type="ECO:0000256" key="4">
    <source>
        <dbReference type="ARBA" id="ARBA00022692"/>
    </source>
</evidence>
<dbReference type="HOGENOM" id="CLU_013430_4_3_1"/>
<feature type="compositionally biased region" description="Basic and acidic residues" evidence="8">
    <location>
        <begin position="266"/>
        <end position="280"/>
    </location>
</feature>
<dbReference type="EMBL" id="KL198026">
    <property type="protein sequence ID" value="KDQ16802.1"/>
    <property type="molecule type" value="Genomic_DNA"/>
</dbReference>
<accession>A0A067MY58</accession>
<keyword evidence="5" id="KW-0862">Zinc</keyword>
<gene>
    <name evidence="12" type="ORF">BOTBODRAFT_106579</name>
</gene>
<keyword evidence="4 9" id="KW-0812">Transmembrane</keyword>
<dbReference type="GO" id="GO:0016020">
    <property type="term" value="C:membrane"/>
    <property type="evidence" value="ECO:0007669"/>
    <property type="project" value="UniProtKB-SubCell"/>
</dbReference>
<feature type="domain" description="Cation efflux protein transmembrane" evidence="10">
    <location>
        <begin position="10"/>
        <end position="153"/>
    </location>
</feature>
<keyword evidence="7 9" id="KW-0472">Membrane</keyword>
<feature type="domain" description="Cation efflux protein cytoplasmic" evidence="11">
    <location>
        <begin position="372"/>
        <end position="443"/>
    </location>
</feature>
<feature type="region of interest" description="Disordered" evidence="8">
    <location>
        <begin position="139"/>
        <end position="179"/>
    </location>
</feature>
<feature type="compositionally biased region" description="Low complexity" evidence="8">
    <location>
        <begin position="159"/>
        <end position="172"/>
    </location>
</feature>
<feature type="transmembrane region" description="Helical" evidence="9">
    <location>
        <begin position="76"/>
        <end position="98"/>
    </location>
</feature>
<dbReference type="PANTHER" id="PTHR45820:SF4">
    <property type="entry name" value="ZINC TRANSPORTER 63C, ISOFORM F"/>
    <property type="match status" value="1"/>
</dbReference>
<dbReference type="InterPro" id="IPR027470">
    <property type="entry name" value="Cation_efflux_CTD"/>
</dbReference>
<sequence length="512" mass="55140">MGLSRSKKILILLVIDVVFFLVELIVGIYVHSLALVADSFHMLNDVISLLVALYAIKLAKSYAPANFSYGWHRAEILGALVNGVFLLALCFSIFLEAIERFFSHPDVSNPKLVVIVGSVGLAFNILGLLLFHEHSHSHSHGDSHSHSHKKDSRAVANKPSSSATPTASTPTAVPTPPRHRAESIASLYEHPAQRRASLVQAAVDIGYGRSGSVTHSPTLKRTSWEEQDLSEEPPVADHLTDLEANVGTADSSKGENGQPPVNALHYADHGHSHSHDDHEAAAAAPSSGGGHGHGHSHGSGSMNMRGVLIHVMGDALGNVGVIATGLIIWLTKWDGRFYMDPTISLIITAIIFSSALPLVKSTSYILLQRVPEHVRLEELRTEIQSVPGVISIHELHVWQLSESKSIASVHVYVGKDTDYMGVAADIRRVLHEFGVHSSTIQPEVHLGAGDGSDIRLIDTSDTTCLIQCPPGAACPPENACCRKLSMSSFRICPRNLPTTSTAPNARLIDVDP</sequence>
<organism evidence="12 13">
    <name type="scientific">Botryobasidium botryosum (strain FD-172 SS1)</name>
    <dbReference type="NCBI Taxonomy" id="930990"/>
    <lineage>
        <taxon>Eukaryota</taxon>
        <taxon>Fungi</taxon>
        <taxon>Dikarya</taxon>
        <taxon>Basidiomycota</taxon>
        <taxon>Agaricomycotina</taxon>
        <taxon>Agaricomycetes</taxon>
        <taxon>Cantharellales</taxon>
        <taxon>Botryobasidiaceae</taxon>
        <taxon>Botryobasidium</taxon>
    </lineage>
</organism>
<dbReference type="InterPro" id="IPR036837">
    <property type="entry name" value="Cation_efflux_CTD_sf"/>
</dbReference>
<proteinExistence type="inferred from homology"/>
<feature type="transmembrane region" description="Helical" evidence="9">
    <location>
        <begin position="307"/>
        <end position="330"/>
    </location>
</feature>
<dbReference type="NCBIfam" id="TIGR01297">
    <property type="entry name" value="CDF"/>
    <property type="match status" value="2"/>
</dbReference>
<dbReference type="SUPFAM" id="SSF160240">
    <property type="entry name" value="Cation efflux protein cytoplasmic domain-like"/>
    <property type="match status" value="1"/>
</dbReference>
<name>A0A067MY58_BOTB1</name>
<dbReference type="SUPFAM" id="SSF161111">
    <property type="entry name" value="Cation efflux protein transmembrane domain-like"/>
    <property type="match status" value="1"/>
</dbReference>
<evidence type="ECO:0008006" key="14">
    <source>
        <dbReference type="Google" id="ProtNLM"/>
    </source>
</evidence>
<evidence type="ECO:0000256" key="7">
    <source>
        <dbReference type="ARBA" id="ARBA00023136"/>
    </source>
</evidence>
<keyword evidence="13" id="KW-1185">Reference proteome</keyword>
<dbReference type="AlphaFoldDB" id="A0A067MY58"/>